<keyword evidence="1" id="KW-0732">Signal</keyword>
<reference evidence="2" key="1">
    <citation type="submission" date="2022-02" db="EMBL/GenBank/DDBJ databases">
        <title>Aestuariibaculum sp., a marine bacterium isolated from sediment in Guangxi.</title>
        <authorList>
            <person name="Ying J."/>
        </authorList>
    </citation>
    <scope>NUCLEOTIDE SEQUENCE</scope>
    <source>
        <strain evidence="2">L182</strain>
    </source>
</reference>
<evidence type="ECO:0000313" key="3">
    <source>
        <dbReference type="Proteomes" id="UP001156141"/>
    </source>
</evidence>
<evidence type="ECO:0000313" key="2">
    <source>
        <dbReference type="EMBL" id="MCH4551969.1"/>
    </source>
</evidence>
<keyword evidence="3" id="KW-1185">Reference proteome</keyword>
<comment type="caution">
    <text evidence="2">The sequence shown here is derived from an EMBL/GenBank/DDBJ whole genome shotgun (WGS) entry which is preliminary data.</text>
</comment>
<sequence length="272" mass="31230">MIKNVLKILLMVLFLIGCSSGSSEEGSPDPVVVEAKTLLRVEGSDQYDKLYFYFENDKLIKIINYQTWKDFHQLIYQENILKSVILANPEHGGGNYESYNDFSFDLANCVDCLKYDYEYSNGKISFIRKDGIVVGEYKYDGENLGEYKFYIDGELHRKLLFSYQDGKLHQYSITEYYAGESSSSIFNVVLDDKINPFFKVGVETGIYIPNAPSIFSKKRLNVNFIPNNVTSISDSDGNEIFKVVYQYDADNYPISYELLAQDVQDSGVFIYE</sequence>
<evidence type="ECO:0008006" key="4">
    <source>
        <dbReference type="Google" id="ProtNLM"/>
    </source>
</evidence>
<feature type="signal peptide" evidence="1">
    <location>
        <begin position="1"/>
        <end position="24"/>
    </location>
</feature>
<proteinExistence type="predicted"/>
<name>A0ABS9RGA2_9FLAO</name>
<feature type="chain" id="PRO_5045839696" description="DUF4595 domain-containing protein" evidence="1">
    <location>
        <begin position="25"/>
        <end position="272"/>
    </location>
</feature>
<organism evidence="2 3">
    <name type="scientific">Aestuariibaculum lutulentum</name>
    <dbReference type="NCBI Taxonomy" id="2920935"/>
    <lineage>
        <taxon>Bacteria</taxon>
        <taxon>Pseudomonadati</taxon>
        <taxon>Bacteroidota</taxon>
        <taxon>Flavobacteriia</taxon>
        <taxon>Flavobacteriales</taxon>
        <taxon>Flavobacteriaceae</taxon>
    </lineage>
</organism>
<dbReference type="PROSITE" id="PS51257">
    <property type="entry name" value="PROKAR_LIPOPROTEIN"/>
    <property type="match status" value="1"/>
</dbReference>
<dbReference type="Proteomes" id="UP001156141">
    <property type="component" value="Unassembled WGS sequence"/>
</dbReference>
<protein>
    <recommendedName>
        <fullName evidence="4">DUF4595 domain-containing protein</fullName>
    </recommendedName>
</protein>
<evidence type="ECO:0000256" key="1">
    <source>
        <dbReference type="SAM" id="SignalP"/>
    </source>
</evidence>
<accession>A0ABS9RGA2</accession>
<gene>
    <name evidence="2" type="ORF">MKW35_05000</name>
</gene>
<dbReference type="RefSeq" id="WP_240572290.1">
    <property type="nucleotide sequence ID" value="NZ_CP136709.1"/>
</dbReference>
<dbReference type="EMBL" id="JAKVQD010000001">
    <property type="protein sequence ID" value="MCH4551969.1"/>
    <property type="molecule type" value="Genomic_DNA"/>
</dbReference>